<name>A0AA39K254_9AGAR</name>
<evidence type="ECO:0000313" key="3">
    <source>
        <dbReference type="Proteomes" id="UP001175226"/>
    </source>
</evidence>
<evidence type="ECO:0000256" key="1">
    <source>
        <dbReference type="SAM" id="SignalP"/>
    </source>
</evidence>
<protein>
    <submittedName>
        <fullName evidence="2">Uncharacterized protein</fullName>
    </submittedName>
</protein>
<dbReference type="Proteomes" id="UP001175226">
    <property type="component" value="Unassembled WGS sequence"/>
</dbReference>
<feature type="chain" id="PRO_5041267451" evidence="1">
    <location>
        <begin position="18"/>
        <end position="82"/>
    </location>
</feature>
<sequence>SLTLLYVLGAVDLPVFGLHVPTELADLHRDELGSGPSNVHIPARLRHYQMKIAGATLSHSIQHTYRIGQRNEGQNASTTALN</sequence>
<feature type="non-terminal residue" evidence="2">
    <location>
        <position position="82"/>
    </location>
</feature>
<organism evidence="2 3">
    <name type="scientific">Armillaria borealis</name>
    <dbReference type="NCBI Taxonomy" id="47425"/>
    <lineage>
        <taxon>Eukaryota</taxon>
        <taxon>Fungi</taxon>
        <taxon>Dikarya</taxon>
        <taxon>Basidiomycota</taxon>
        <taxon>Agaricomycotina</taxon>
        <taxon>Agaricomycetes</taxon>
        <taxon>Agaricomycetidae</taxon>
        <taxon>Agaricales</taxon>
        <taxon>Marasmiineae</taxon>
        <taxon>Physalacriaceae</taxon>
        <taxon>Armillaria</taxon>
    </lineage>
</organism>
<gene>
    <name evidence="2" type="ORF">EV421DRAFT_1762648</name>
</gene>
<keyword evidence="1" id="KW-0732">Signal</keyword>
<dbReference type="EMBL" id="JAUEPT010000003">
    <property type="protein sequence ID" value="KAK0453202.1"/>
    <property type="molecule type" value="Genomic_DNA"/>
</dbReference>
<keyword evidence="3" id="KW-1185">Reference proteome</keyword>
<proteinExistence type="predicted"/>
<accession>A0AA39K254</accession>
<comment type="caution">
    <text evidence="2">The sequence shown here is derived from an EMBL/GenBank/DDBJ whole genome shotgun (WGS) entry which is preliminary data.</text>
</comment>
<feature type="signal peptide" evidence="1">
    <location>
        <begin position="1"/>
        <end position="17"/>
    </location>
</feature>
<evidence type="ECO:0000313" key="2">
    <source>
        <dbReference type="EMBL" id="KAK0453202.1"/>
    </source>
</evidence>
<dbReference type="AlphaFoldDB" id="A0AA39K254"/>
<reference evidence="2" key="1">
    <citation type="submission" date="2023-06" db="EMBL/GenBank/DDBJ databases">
        <authorList>
            <consortium name="Lawrence Berkeley National Laboratory"/>
            <person name="Ahrendt S."/>
            <person name="Sahu N."/>
            <person name="Indic B."/>
            <person name="Wong-Bajracharya J."/>
            <person name="Merenyi Z."/>
            <person name="Ke H.-M."/>
            <person name="Monk M."/>
            <person name="Kocsube S."/>
            <person name="Drula E."/>
            <person name="Lipzen A."/>
            <person name="Balint B."/>
            <person name="Henrissat B."/>
            <person name="Andreopoulos B."/>
            <person name="Martin F.M."/>
            <person name="Harder C.B."/>
            <person name="Rigling D."/>
            <person name="Ford K.L."/>
            <person name="Foster G.D."/>
            <person name="Pangilinan J."/>
            <person name="Papanicolaou A."/>
            <person name="Barry K."/>
            <person name="LaButti K."/>
            <person name="Viragh M."/>
            <person name="Koriabine M."/>
            <person name="Yan M."/>
            <person name="Riley R."/>
            <person name="Champramary S."/>
            <person name="Plett K.L."/>
            <person name="Tsai I.J."/>
            <person name="Slot J."/>
            <person name="Sipos G."/>
            <person name="Plett J."/>
            <person name="Nagy L.G."/>
            <person name="Grigoriev I.V."/>
        </authorList>
    </citation>
    <scope>NUCLEOTIDE SEQUENCE</scope>
    <source>
        <strain evidence="2">FPL87.14</strain>
    </source>
</reference>